<protein>
    <submittedName>
        <fullName evidence="3">Uncharacterized protein YlxW (UPF0749 family)</fullName>
    </submittedName>
</protein>
<evidence type="ECO:0000256" key="1">
    <source>
        <dbReference type="SAM" id="MobiDB-lite"/>
    </source>
</evidence>
<feature type="compositionally biased region" description="Acidic residues" evidence="1">
    <location>
        <begin position="68"/>
        <end position="87"/>
    </location>
</feature>
<dbReference type="AlphaFoldDB" id="A0A7X0LLM4"/>
<keyword evidence="2" id="KW-0472">Membrane</keyword>
<reference evidence="3 4" key="1">
    <citation type="submission" date="2020-08" db="EMBL/GenBank/DDBJ databases">
        <title>Genomic Encyclopedia of Type Strains, Phase IV (KMG-IV): sequencing the most valuable type-strain genomes for metagenomic binning, comparative biology and taxonomic classification.</title>
        <authorList>
            <person name="Goeker M."/>
        </authorList>
    </citation>
    <scope>NUCLEOTIDE SEQUENCE [LARGE SCALE GENOMIC DNA]</scope>
    <source>
        <strain evidence="3 4">DSM 103725</strain>
    </source>
</reference>
<evidence type="ECO:0000256" key="2">
    <source>
        <dbReference type="SAM" id="Phobius"/>
    </source>
</evidence>
<proteinExistence type="predicted"/>
<keyword evidence="2" id="KW-0812">Transmembrane</keyword>
<evidence type="ECO:0000313" key="3">
    <source>
        <dbReference type="EMBL" id="MBB6431162.1"/>
    </source>
</evidence>
<evidence type="ECO:0000313" key="4">
    <source>
        <dbReference type="Proteomes" id="UP000541810"/>
    </source>
</evidence>
<sequence length="94" mass="10708">MSAQVMFYTTVFGGLAFTLVTLVLYTLAHQLGSAIDRHDLIRAARMQQQAYLRSVEERRRKANADYGSQDDEAEIEDEYNVDIIEDEPPLRQAA</sequence>
<dbReference type="Proteomes" id="UP000541810">
    <property type="component" value="Unassembled WGS sequence"/>
</dbReference>
<accession>A0A7X0LLM4</accession>
<keyword evidence="2" id="KW-1133">Transmembrane helix</keyword>
<organism evidence="3 4">
    <name type="scientific">Algisphaera agarilytica</name>
    <dbReference type="NCBI Taxonomy" id="1385975"/>
    <lineage>
        <taxon>Bacteria</taxon>
        <taxon>Pseudomonadati</taxon>
        <taxon>Planctomycetota</taxon>
        <taxon>Phycisphaerae</taxon>
        <taxon>Phycisphaerales</taxon>
        <taxon>Phycisphaeraceae</taxon>
        <taxon>Algisphaera</taxon>
    </lineage>
</organism>
<feature type="region of interest" description="Disordered" evidence="1">
    <location>
        <begin position="61"/>
        <end position="94"/>
    </location>
</feature>
<gene>
    <name evidence="3" type="ORF">HNQ40_002968</name>
</gene>
<keyword evidence="4" id="KW-1185">Reference proteome</keyword>
<dbReference type="RefSeq" id="WP_184678650.1">
    <property type="nucleotide sequence ID" value="NZ_JACHGY010000001.1"/>
</dbReference>
<dbReference type="EMBL" id="JACHGY010000001">
    <property type="protein sequence ID" value="MBB6431162.1"/>
    <property type="molecule type" value="Genomic_DNA"/>
</dbReference>
<name>A0A7X0LLM4_9BACT</name>
<feature type="transmembrane region" description="Helical" evidence="2">
    <location>
        <begin position="6"/>
        <end position="28"/>
    </location>
</feature>
<comment type="caution">
    <text evidence="3">The sequence shown here is derived from an EMBL/GenBank/DDBJ whole genome shotgun (WGS) entry which is preliminary data.</text>
</comment>